<dbReference type="EMBL" id="BTPU01000002">
    <property type="protein sequence ID" value="GMQ60942.1"/>
    <property type="molecule type" value="Genomic_DNA"/>
</dbReference>
<dbReference type="Proteomes" id="UP001374599">
    <property type="component" value="Unassembled WGS sequence"/>
</dbReference>
<name>A0ACB5UDC5_9FIRM</name>
<comment type="caution">
    <text evidence="1">The sequence shown here is derived from an EMBL/GenBank/DDBJ whole genome shotgun (WGS) entry which is preliminary data.</text>
</comment>
<accession>A0ACB5UDC5</accession>
<reference evidence="1" key="1">
    <citation type="submission" date="2023-09" db="EMBL/GenBank/DDBJ databases">
        <title>Vallitalea sediminicola and Vallitalea maricola sp. nov., anaerobic bacteria isolated from marine sediment.</title>
        <authorList>
            <person name="Hirano S."/>
            <person name="Maeda A."/>
            <person name="Terahara T."/>
            <person name="Mori K."/>
            <person name="Hamada M."/>
            <person name="Matsumoto R."/>
            <person name="Kobayashi T."/>
        </authorList>
    </citation>
    <scope>NUCLEOTIDE SEQUENCE</scope>
    <source>
        <strain evidence="1">AN17-2</strain>
    </source>
</reference>
<protein>
    <submittedName>
        <fullName evidence="1">Cation:proton antiporter</fullName>
    </submittedName>
</protein>
<organism evidence="1 2">
    <name type="scientific">Vallitalea maricola</name>
    <dbReference type="NCBI Taxonomy" id="3074433"/>
    <lineage>
        <taxon>Bacteria</taxon>
        <taxon>Bacillati</taxon>
        <taxon>Bacillota</taxon>
        <taxon>Clostridia</taxon>
        <taxon>Lachnospirales</taxon>
        <taxon>Vallitaleaceae</taxon>
        <taxon>Vallitalea</taxon>
    </lineage>
</organism>
<proteinExistence type="predicted"/>
<evidence type="ECO:0000313" key="2">
    <source>
        <dbReference type="Proteomes" id="UP001374599"/>
    </source>
</evidence>
<evidence type="ECO:0000313" key="1">
    <source>
        <dbReference type="EMBL" id="GMQ60942.1"/>
    </source>
</evidence>
<keyword evidence="2" id="KW-1185">Reference proteome</keyword>
<gene>
    <name evidence="1" type="ORF">AN2V17_01690</name>
</gene>
<sequence length="397" mass="42679">MLSYGFFLDLAIILLSTKLLGLMTRKIRMPQVVGALLAGLILGPALLNVVHESDFIDKMAELGVIVLMFSAGLETDLKELKKCGKASLIIAVLGVLLPLIGGLVVAGLFAGNLSHMTQKELLENIFIGVVLTATSVSITVETLREMGKLKSPSGTAILGAAVIDDVLGIIILTVISSFADPSVSIVSILVRILLFFIFAAVCAFVFYYIFNKMSDKYGKKRRLPIYSLAFCLILAYIAEEFFGVADITGAFLAGIIISNVTHSDYVSEKLDITSYMLLSPIFFASIGIKTSVENMDMKIILFAVVLLIIAILTKVVGCGLGARMCGYESKEAIQIGVGMISRGEVALIVADKGASIGLMNDTYFAPLIIVVIITTIITPILLKVVYNNKNNKKVSMS</sequence>